<dbReference type="AlphaFoldDB" id="B9RZK0"/>
<evidence type="ECO:0000256" key="3">
    <source>
        <dbReference type="ARBA" id="ARBA00023265"/>
    </source>
</evidence>
<dbReference type="STRING" id="3988.B9RZK0"/>
<evidence type="ECO:0000256" key="2">
    <source>
        <dbReference type="ARBA" id="ARBA00022821"/>
    </source>
</evidence>
<evidence type="ECO:0000259" key="4">
    <source>
        <dbReference type="SMART" id="SM01037"/>
    </source>
</evidence>
<protein>
    <submittedName>
        <fullName evidence="5">Major allergen Pru ar, putative</fullName>
    </submittedName>
</protein>
<dbReference type="PANTHER" id="PTHR31213">
    <property type="entry name" value="OS08G0374000 PROTEIN-RELATED"/>
    <property type="match status" value="1"/>
</dbReference>
<organism evidence="5 6">
    <name type="scientific">Ricinus communis</name>
    <name type="common">Castor bean</name>
    <dbReference type="NCBI Taxonomy" id="3988"/>
    <lineage>
        <taxon>Eukaryota</taxon>
        <taxon>Viridiplantae</taxon>
        <taxon>Streptophyta</taxon>
        <taxon>Embryophyta</taxon>
        <taxon>Tracheophyta</taxon>
        <taxon>Spermatophyta</taxon>
        <taxon>Magnoliopsida</taxon>
        <taxon>eudicotyledons</taxon>
        <taxon>Gunneridae</taxon>
        <taxon>Pentapetalae</taxon>
        <taxon>rosids</taxon>
        <taxon>fabids</taxon>
        <taxon>Malpighiales</taxon>
        <taxon>Euphorbiaceae</taxon>
        <taxon>Acalyphoideae</taxon>
        <taxon>Acalypheae</taxon>
        <taxon>Ricinus</taxon>
    </lineage>
</organism>
<dbReference type="FunFam" id="3.30.530.20:FF:000007">
    <property type="entry name" value="Major pollen allergen Bet v 1-A"/>
    <property type="match status" value="1"/>
</dbReference>
<dbReference type="InterPro" id="IPR023393">
    <property type="entry name" value="START-like_dom_sf"/>
</dbReference>
<dbReference type="InParanoid" id="B9RZK0"/>
<dbReference type="PRINTS" id="PR00634">
    <property type="entry name" value="BETALLERGEN"/>
</dbReference>
<feature type="domain" description="Bet v I/Major latex protein" evidence="4">
    <location>
        <begin position="1"/>
        <end position="154"/>
    </location>
</feature>
<dbReference type="Pfam" id="PF00407">
    <property type="entry name" value="Bet_v_1"/>
    <property type="match status" value="1"/>
</dbReference>
<reference evidence="6" key="1">
    <citation type="journal article" date="2010" name="Nat. Biotechnol.">
        <title>Draft genome sequence of the oilseed species Ricinus communis.</title>
        <authorList>
            <person name="Chan A.P."/>
            <person name="Crabtree J."/>
            <person name="Zhao Q."/>
            <person name="Lorenzi H."/>
            <person name="Orvis J."/>
            <person name="Puiu D."/>
            <person name="Melake-Berhan A."/>
            <person name="Jones K.M."/>
            <person name="Redman J."/>
            <person name="Chen G."/>
            <person name="Cahoon E.B."/>
            <person name="Gedil M."/>
            <person name="Stanke M."/>
            <person name="Haas B.J."/>
            <person name="Wortman J.R."/>
            <person name="Fraser-Liggett C.M."/>
            <person name="Ravel J."/>
            <person name="Rabinowicz P.D."/>
        </authorList>
    </citation>
    <scope>NUCLEOTIDE SEQUENCE [LARGE SCALE GENOMIC DNA]</scope>
    <source>
        <strain evidence="6">cv. Hale</strain>
    </source>
</reference>
<gene>
    <name evidence="5" type="ORF">RCOM_0999270</name>
</gene>
<sequence>MGLVSCEIEIDTSLPAAKMFQAVVLEGNTLVPKILPQAIQNVEVLEGDGGPGTIKQINFSGGESKYVKERVDAVDKDNLTYAYTMIEGDFTAGNIEKISNELKFEDTAAGGSLLKYLTRYHTIGDFELKQEDIQARKEMTMGMFKAVEAYLLANPNAL</sequence>
<dbReference type="CDD" id="cd07816">
    <property type="entry name" value="Bet_v1-like"/>
    <property type="match status" value="1"/>
</dbReference>
<dbReference type="SUPFAM" id="SSF55961">
    <property type="entry name" value="Bet v1-like"/>
    <property type="match status" value="1"/>
</dbReference>
<keyword evidence="6" id="KW-1185">Reference proteome</keyword>
<proteinExistence type="inferred from homology"/>
<dbReference type="GO" id="GO:0006952">
    <property type="term" value="P:defense response"/>
    <property type="evidence" value="ECO:0007669"/>
    <property type="project" value="UniProtKB-KW"/>
</dbReference>
<dbReference type="InterPro" id="IPR050279">
    <property type="entry name" value="Plant_def-hormone_signal"/>
</dbReference>
<dbReference type="KEGG" id="rcu:8275585"/>
<evidence type="ECO:0000313" key="5">
    <source>
        <dbReference type="EMBL" id="EEF43033.1"/>
    </source>
</evidence>
<dbReference type="PANTHER" id="PTHR31213:SF204">
    <property type="entry name" value="BET V I_MAJOR LATEX PROTEIN DOMAIN-CONTAINING PROTEIN"/>
    <property type="match status" value="1"/>
</dbReference>
<dbReference type="InterPro" id="IPR000916">
    <property type="entry name" value="Bet_v_I/MLP"/>
</dbReference>
<dbReference type="GO" id="GO:0005634">
    <property type="term" value="C:nucleus"/>
    <property type="evidence" value="ECO:0000318"/>
    <property type="project" value="GO_Central"/>
</dbReference>
<dbReference type="SMART" id="SM01037">
    <property type="entry name" value="Bet_v_1"/>
    <property type="match status" value="1"/>
</dbReference>
<keyword evidence="3" id="KW-0568">Pathogenesis-related protein</keyword>
<dbReference type="OrthoDB" id="818785at2759"/>
<comment type="similarity">
    <text evidence="1">Belongs to the BetVI family.</text>
</comment>
<dbReference type="GO" id="GO:0010427">
    <property type="term" value="F:abscisic acid binding"/>
    <property type="evidence" value="ECO:0000318"/>
    <property type="project" value="GO_Central"/>
</dbReference>
<dbReference type="Gene3D" id="3.30.530.20">
    <property type="match status" value="1"/>
</dbReference>
<dbReference type="Proteomes" id="UP000008311">
    <property type="component" value="Unassembled WGS sequence"/>
</dbReference>
<dbReference type="EMBL" id="EQ973835">
    <property type="protein sequence ID" value="EEF43033.1"/>
    <property type="molecule type" value="Genomic_DNA"/>
</dbReference>
<dbReference type="GO" id="GO:0009738">
    <property type="term" value="P:abscisic acid-activated signaling pathway"/>
    <property type="evidence" value="ECO:0000318"/>
    <property type="project" value="GO_Central"/>
</dbReference>
<evidence type="ECO:0000313" key="6">
    <source>
        <dbReference type="Proteomes" id="UP000008311"/>
    </source>
</evidence>
<name>B9RZK0_RICCO</name>
<dbReference type="GO" id="GO:0005737">
    <property type="term" value="C:cytoplasm"/>
    <property type="evidence" value="ECO:0000318"/>
    <property type="project" value="GO_Central"/>
</dbReference>
<dbReference type="InterPro" id="IPR024949">
    <property type="entry name" value="Bet_v_I_allergen"/>
</dbReference>
<accession>B9RZK0</accession>
<dbReference type="GO" id="GO:0004864">
    <property type="term" value="F:protein phosphatase inhibitor activity"/>
    <property type="evidence" value="ECO:0000318"/>
    <property type="project" value="GO_Central"/>
</dbReference>
<keyword evidence="2" id="KW-0611">Plant defense</keyword>
<evidence type="ECO:0000256" key="1">
    <source>
        <dbReference type="ARBA" id="ARBA00009744"/>
    </source>
</evidence>
<dbReference type="GO" id="GO:0038023">
    <property type="term" value="F:signaling receptor activity"/>
    <property type="evidence" value="ECO:0000318"/>
    <property type="project" value="GO_Central"/>
</dbReference>
<dbReference type="OMA" id="YVYHYTI"/>
<dbReference type="eggNOG" id="ENOG502RXTQ">
    <property type="taxonomic scope" value="Eukaryota"/>
</dbReference>